<accession>A0AAV7VZS3</accession>
<gene>
    <name evidence="2" type="ORF">NDU88_002591</name>
</gene>
<dbReference type="EMBL" id="JANPWB010000002">
    <property type="protein sequence ID" value="KAJ1207199.1"/>
    <property type="molecule type" value="Genomic_DNA"/>
</dbReference>
<protein>
    <submittedName>
        <fullName evidence="2">Uncharacterized protein</fullName>
    </submittedName>
</protein>
<feature type="region of interest" description="Disordered" evidence="1">
    <location>
        <begin position="36"/>
        <end position="129"/>
    </location>
</feature>
<proteinExistence type="predicted"/>
<comment type="caution">
    <text evidence="2">The sequence shown here is derived from an EMBL/GenBank/DDBJ whole genome shotgun (WGS) entry which is preliminary data.</text>
</comment>
<dbReference type="Proteomes" id="UP001066276">
    <property type="component" value="Chromosome 1_2"/>
</dbReference>
<reference evidence="2" key="1">
    <citation type="journal article" date="2022" name="bioRxiv">
        <title>Sequencing and chromosome-scale assembly of the giantPleurodeles waltlgenome.</title>
        <authorList>
            <person name="Brown T."/>
            <person name="Elewa A."/>
            <person name="Iarovenko S."/>
            <person name="Subramanian E."/>
            <person name="Araus A.J."/>
            <person name="Petzold A."/>
            <person name="Susuki M."/>
            <person name="Suzuki K.-i.T."/>
            <person name="Hayashi T."/>
            <person name="Toyoda A."/>
            <person name="Oliveira C."/>
            <person name="Osipova E."/>
            <person name="Leigh N.D."/>
            <person name="Simon A."/>
            <person name="Yun M.H."/>
        </authorList>
    </citation>
    <scope>NUCLEOTIDE SEQUENCE</scope>
    <source>
        <strain evidence="2">20211129_DDA</strain>
        <tissue evidence="2">Liver</tissue>
    </source>
</reference>
<dbReference type="AlphaFoldDB" id="A0AAV7VZS3"/>
<evidence type="ECO:0000313" key="2">
    <source>
        <dbReference type="EMBL" id="KAJ1207199.1"/>
    </source>
</evidence>
<evidence type="ECO:0000256" key="1">
    <source>
        <dbReference type="SAM" id="MobiDB-lite"/>
    </source>
</evidence>
<feature type="compositionally biased region" description="Basic and acidic residues" evidence="1">
    <location>
        <begin position="71"/>
        <end position="92"/>
    </location>
</feature>
<name>A0AAV7VZS3_PLEWA</name>
<evidence type="ECO:0000313" key="3">
    <source>
        <dbReference type="Proteomes" id="UP001066276"/>
    </source>
</evidence>
<feature type="compositionally biased region" description="Basic residues" evidence="1">
    <location>
        <begin position="97"/>
        <end position="123"/>
    </location>
</feature>
<keyword evidence="3" id="KW-1185">Reference proteome</keyword>
<sequence length="160" mass="17534">MKGCRAVIGHGGLGASGWYKRPECKEPREAVKVLVASAKRGGPGGSAGHAAWRRPHSPPSESAIQQPGDPGTKERPKRSQEHERHGEIDRADWLSQRGRRGCSPLRKKRGTALRAGGCRRRNKGPTDHYQILSPVGAAECSRTRTANQGMPEPHQRHEIF</sequence>
<feature type="region of interest" description="Disordered" evidence="1">
    <location>
        <begin position="1"/>
        <end position="20"/>
    </location>
</feature>
<organism evidence="2 3">
    <name type="scientific">Pleurodeles waltl</name>
    <name type="common">Iberian ribbed newt</name>
    <dbReference type="NCBI Taxonomy" id="8319"/>
    <lineage>
        <taxon>Eukaryota</taxon>
        <taxon>Metazoa</taxon>
        <taxon>Chordata</taxon>
        <taxon>Craniata</taxon>
        <taxon>Vertebrata</taxon>
        <taxon>Euteleostomi</taxon>
        <taxon>Amphibia</taxon>
        <taxon>Batrachia</taxon>
        <taxon>Caudata</taxon>
        <taxon>Salamandroidea</taxon>
        <taxon>Salamandridae</taxon>
        <taxon>Pleurodelinae</taxon>
        <taxon>Pleurodeles</taxon>
    </lineage>
</organism>